<comment type="caution">
    <text evidence="4">The sequence shown here is derived from an EMBL/GenBank/DDBJ whole genome shotgun (WGS) entry which is preliminary data.</text>
</comment>
<feature type="coiled-coil region" evidence="1">
    <location>
        <begin position="405"/>
        <end position="495"/>
    </location>
</feature>
<evidence type="ECO:0000259" key="2">
    <source>
        <dbReference type="PROSITE" id="PS51736"/>
    </source>
</evidence>
<gene>
    <name evidence="4" type="ORF">H9913_10935</name>
</gene>
<keyword evidence="1" id="KW-0175">Coiled coil</keyword>
<dbReference type="SMART" id="SM00857">
    <property type="entry name" value="Resolvase"/>
    <property type="match status" value="1"/>
</dbReference>
<dbReference type="Proteomes" id="UP000823850">
    <property type="component" value="Unassembled WGS sequence"/>
</dbReference>
<protein>
    <submittedName>
        <fullName evidence="4">Recombinase family protein</fullName>
    </submittedName>
</protein>
<evidence type="ECO:0000313" key="4">
    <source>
        <dbReference type="EMBL" id="HJD40529.1"/>
    </source>
</evidence>
<dbReference type="Gene3D" id="3.90.1750.20">
    <property type="entry name" value="Putative Large Serine Recombinase, Chain B, Domain 2"/>
    <property type="match status" value="1"/>
</dbReference>
<evidence type="ECO:0000313" key="5">
    <source>
        <dbReference type="Proteomes" id="UP000823850"/>
    </source>
</evidence>
<dbReference type="InterPro" id="IPR011109">
    <property type="entry name" value="DNA_bind_recombinase_dom"/>
</dbReference>
<dbReference type="InterPro" id="IPR036162">
    <property type="entry name" value="Resolvase-like_N_sf"/>
</dbReference>
<dbReference type="AlphaFoldDB" id="A0A9D2RAT3"/>
<dbReference type="Pfam" id="PF00239">
    <property type="entry name" value="Resolvase"/>
    <property type="match status" value="1"/>
</dbReference>
<evidence type="ECO:0000256" key="1">
    <source>
        <dbReference type="SAM" id="Coils"/>
    </source>
</evidence>
<feature type="domain" description="Resolvase/invertase-type recombinase catalytic" evidence="2">
    <location>
        <begin position="2"/>
        <end position="151"/>
    </location>
</feature>
<dbReference type="InterPro" id="IPR050639">
    <property type="entry name" value="SSR_resolvase"/>
</dbReference>
<dbReference type="InterPro" id="IPR006119">
    <property type="entry name" value="Resolv_N"/>
</dbReference>
<proteinExistence type="predicted"/>
<dbReference type="PROSITE" id="PS51737">
    <property type="entry name" value="RECOMBINASE_DNA_BIND"/>
    <property type="match status" value="1"/>
</dbReference>
<dbReference type="PROSITE" id="PS51736">
    <property type="entry name" value="RECOMBINASES_3"/>
    <property type="match status" value="1"/>
</dbReference>
<sequence>MRIAIYVRKSKWTGRGESIENQILMCREYIEKFIEDSRDAQILVYSDEGFSGKDTNRPEFQKMLEDMKQGPFQYLVCYRLDRLGRNLADLALLIEKLNREHTEFVSIKEHFDTTTPMGKAMVYFSGVLAQMEREQIGERVRDNMFLLARSGRWLGGSTPLGFHVKEKLYGEEKIRKAFYLEVEEKEAEILRQIFREFLSSHSFTKTAQKLTEKKIFTRRGRAYTPETIGEILENPVYCQSGKLAYDYFASLGCRMGFSREEASEEKGLIRYGKTVSSRYRGQETPPQEWIIAQGEHRGLIFQEDFLRVQSLLERHRLGKRGEGRIQNETSLLAGLLFCSCGSRMRPKYYRKNQVNEEGQRKFSYRCICRDKTRGQACRSGPLPGNVADSMIWEFLMERTRQAIPVKEIFQEIRRKTEKEKEQEEERENIHKEEVRLEQEALRLTQRLAETKDRDLAGFLENEIRRRLAERENLRKREMEKRNSLEQKERENLICRYSDPEFFFSFLSVPNKRIYIRIWLERIVWEEERSRLCLFVSSGPQ</sequence>
<feature type="domain" description="Recombinase" evidence="3">
    <location>
        <begin position="168"/>
        <end position="318"/>
    </location>
</feature>
<name>A0A9D2RAT3_9FIRM</name>
<reference evidence="4" key="1">
    <citation type="journal article" date="2021" name="PeerJ">
        <title>Extensive microbial diversity within the chicken gut microbiome revealed by metagenomics and culture.</title>
        <authorList>
            <person name="Gilroy R."/>
            <person name="Ravi A."/>
            <person name="Getino M."/>
            <person name="Pursley I."/>
            <person name="Horton D.L."/>
            <person name="Alikhan N.F."/>
            <person name="Baker D."/>
            <person name="Gharbi K."/>
            <person name="Hall N."/>
            <person name="Watson M."/>
            <person name="Adriaenssens E.M."/>
            <person name="Foster-Nyarko E."/>
            <person name="Jarju S."/>
            <person name="Secka A."/>
            <person name="Antonio M."/>
            <person name="Oren A."/>
            <person name="Chaudhuri R.R."/>
            <person name="La Ragione R."/>
            <person name="Hildebrand F."/>
            <person name="Pallen M.J."/>
        </authorList>
    </citation>
    <scope>NUCLEOTIDE SEQUENCE</scope>
    <source>
        <strain evidence="4">ChiW19-6364</strain>
    </source>
</reference>
<dbReference type="PANTHER" id="PTHR30461:SF23">
    <property type="entry name" value="DNA RECOMBINASE-RELATED"/>
    <property type="match status" value="1"/>
</dbReference>
<organism evidence="4 5">
    <name type="scientific">Candidatus Blautia stercoripullorum</name>
    <dbReference type="NCBI Taxonomy" id="2838502"/>
    <lineage>
        <taxon>Bacteria</taxon>
        <taxon>Bacillati</taxon>
        <taxon>Bacillota</taxon>
        <taxon>Clostridia</taxon>
        <taxon>Lachnospirales</taxon>
        <taxon>Lachnospiraceae</taxon>
        <taxon>Blautia</taxon>
    </lineage>
</organism>
<dbReference type="PANTHER" id="PTHR30461">
    <property type="entry name" value="DNA-INVERTASE FROM LAMBDOID PROPHAGE"/>
    <property type="match status" value="1"/>
</dbReference>
<accession>A0A9D2RAT3</accession>
<evidence type="ECO:0000259" key="3">
    <source>
        <dbReference type="PROSITE" id="PS51737"/>
    </source>
</evidence>
<dbReference type="EMBL" id="DWUX01000196">
    <property type="protein sequence ID" value="HJD40529.1"/>
    <property type="molecule type" value="Genomic_DNA"/>
</dbReference>
<reference evidence="4" key="2">
    <citation type="submission" date="2021-04" db="EMBL/GenBank/DDBJ databases">
        <authorList>
            <person name="Gilroy R."/>
        </authorList>
    </citation>
    <scope>NUCLEOTIDE SEQUENCE</scope>
    <source>
        <strain evidence="4">ChiW19-6364</strain>
    </source>
</reference>
<dbReference type="InterPro" id="IPR038109">
    <property type="entry name" value="DNA_bind_recomb_sf"/>
</dbReference>
<dbReference type="GO" id="GO:0003677">
    <property type="term" value="F:DNA binding"/>
    <property type="evidence" value="ECO:0007669"/>
    <property type="project" value="InterPro"/>
</dbReference>
<dbReference type="Pfam" id="PF13408">
    <property type="entry name" value="Zn_ribbon_recom"/>
    <property type="match status" value="1"/>
</dbReference>
<dbReference type="Gene3D" id="3.40.50.1390">
    <property type="entry name" value="Resolvase, N-terminal catalytic domain"/>
    <property type="match status" value="1"/>
</dbReference>
<dbReference type="GO" id="GO:0000150">
    <property type="term" value="F:DNA strand exchange activity"/>
    <property type="evidence" value="ECO:0007669"/>
    <property type="project" value="InterPro"/>
</dbReference>
<dbReference type="CDD" id="cd00338">
    <property type="entry name" value="Ser_Recombinase"/>
    <property type="match status" value="1"/>
</dbReference>
<dbReference type="Pfam" id="PF07508">
    <property type="entry name" value="Recombinase"/>
    <property type="match status" value="1"/>
</dbReference>
<dbReference type="SUPFAM" id="SSF53041">
    <property type="entry name" value="Resolvase-like"/>
    <property type="match status" value="1"/>
</dbReference>
<dbReference type="InterPro" id="IPR025827">
    <property type="entry name" value="Zn_ribbon_recom_dom"/>
</dbReference>